<evidence type="ECO:0000256" key="3">
    <source>
        <dbReference type="ARBA" id="ARBA00022741"/>
    </source>
</evidence>
<protein>
    <submittedName>
        <fullName evidence="9">Uncharacterized protein YgbK (DUF1537 family)</fullName>
    </submittedName>
</protein>
<sequence>MSRPDADMKDERMPPHLGIVADDVTGATTVAALLAHAGVSNAVLLDPSYCQGDEGSGYDAVVVSTDSRALLPEEARVRVAAATRSLLEAGATLFSKRTDTTSRGGIGYEVEGMLSQLDEDYVAVLVPAMPQSKRIVVGGYSLIDSVMLEFTGVATDVRTPVHESHLPTLIGSQLTQELEHISICDVLGGEQSLIRRFTEARSQGCRVFLADAASLADVELIARVLVGLGWKVVCVDPGPFTQAFALASGITTHAKVDKPPLRTEPQPYERGTAVVVVGSATAVTNTQMRSLLDQEGSVALSVRIAPLVCGGQRLREESERVLAELDRSWDESRPPRVVVVGLESSLTGCLVDIDRIETEAGIERGVGAANVAARLGQIGREVIDRIGGARLAGTYFTGGDVMVNTCHAMEAKGLSLEGYVIPQADQGRIVGGPFAGLPVVGKGGLTGGPLTAIHIVNRLFDERKVS</sequence>
<dbReference type="InterPro" id="IPR031475">
    <property type="entry name" value="NBD_C"/>
</dbReference>
<comment type="caution">
    <text evidence="9">The sequence shown here is derived from an EMBL/GenBank/DDBJ whole genome shotgun (WGS) entry which is preliminary data.</text>
</comment>
<dbReference type="RefSeq" id="WP_167170732.1">
    <property type="nucleotide sequence ID" value="NZ_BAAAOO010000004.1"/>
</dbReference>
<evidence type="ECO:0000259" key="8">
    <source>
        <dbReference type="Pfam" id="PF17042"/>
    </source>
</evidence>
<accession>A0ABX0SNR5</accession>
<keyword evidence="6" id="KW-0119">Carbohydrate metabolism</keyword>
<evidence type="ECO:0000313" key="9">
    <source>
        <dbReference type="EMBL" id="NIH58402.1"/>
    </source>
</evidence>
<dbReference type="Gene3D" id="3.40.980.20">
    <property type="entry name" value="Four-carbon acid sugar kinase, nucleotide binding domain"/>
    <property type="match status" value="1"/>
</dbReference>
<dbReference type="Pfam" id="PF17042">
    <property type="entry name" value="NBD_C"/>
    <property type="match status" value="1"/>
</dbReference>
<evidence type="ECO:0000256" key="4">
    <source>
        <dbReference type="ARBA" id="ARBA00022777"/>
    </source>
</evidence>
<reference evidence="9 10" key="1">
    <citation type="submission" date="2020-02" db="EMBL/GenBank/DDBJ databases">
        <title>Sequencing the genomes of 1000 actinobacteria strains.</title>
        <authorList>
            <person name="Klenk H.-P."/>
        </authorList>
    </citation>
    <scope>NUCLEOTIDE SEQUENCE [LARGE SCALE GENOMIC DNA]</scope>
    <source>
        <strain evidence="9 10">DSM 19609</strain>
    </source>
</reference>
<feature type="domain" description="Four-carbon acid sugar kinase N-terminal" evidence="7">
    <location>
        <begin position="17"/>
        <end position="243"/>
    </location>
</feature>
<evidence type="ECO:0000256" key="5">
    <source>
        <dbReference type="ARBA" id="ARBA00022840"/>
    </source>
</evidence>
<keyword evidence="4" id="KW-0418">Kinase</keyword>
<keyword evidence="2" id="KW-0808">Transferase</keyword>
<dbReference type="SUPFAM" id="SSF142764">
    <property type="entry name" value="YgbK-like"/>
    <property type="match status" value="1"/>
</dbReference>
<dbReference type="EMBL" id="JAAMOZ010000003">
    <property type="protein sequence ID" value="NIH58402.1"/>
    <property type="molecule type" value="Genomic_DNA"/>
</dbReference>
<name>A0ABX0SNR5_9ACTN</name>
<dbReference type="Pfam" id="PF07005">
    <property type="entry name" value="SBD_N"/>
    <property type="match status" value="1"/>
</dbReference>
<evidence type="ECO:0000256" key="2">
    <source>
        <dbReference type="ARBA" id="ARBA00022679"/>
    </source>
</evidence>
<feature type="domain" description="Four-carbon acid sugar kinase nucleotide binding" evidence="8">
    <location>
        <begin position="274"/>
        <end position="449"/>
    </location>
</feature>
<proteinExistence type="inferred from homology"/>
<dbReference type="InterPro" id="IPR010737">
    <property type="entry name" value="4-carb_acid_sugar_kinase_N"/>
</dbReference>
<dbReference type="InterPro" id="IPR042213">
    <property type="entry name" value="NBD_C_sf"/>
</dbReference>
<comment type="similarity">
    <text evidence="1">Belongs to the four-carbon acid sugar kinase family.</text>
</comment>
<keyword evidence="5" id="KW-0067">ATP-binding</keyword>
<evidence type="ECO:0000259" key="7">
    <source>
        <dbReference type="Pfam" id="PF07005"/>
    </source>
</evidence>
<dbReference type="Proteomes" id="UP000749311">
    <property type="component" value="Unassembled WGS sequence"/>
</dbReference>
<evidence type="ECO:0000256" key="1">
    <source>
        <dbReference type="ARBA" id="ARBA00005715"/>
    </source>
</evidence>
<organism evidence="9 10">
    <name type="scientific">Brooklawnia cerclae</name>
    <dbReference type="NCBI Taxonomy" id="349934"/>
    <lineage>
        <taxon>Bacteria</taxon>
        <taxon>Bacillati</taxon>
        <taxon>Actinomycetota</taxon>
        <taxon>Actinomycetes</taxon>
        <taxon>Propionibacteriales</taxon>
        <taxon>Propionibacteriaceae</taxon>
        <taxon>Brooklawnia</taxon>
    </lineage>
</organism>
<dbReference type="InterPro" id="IPR037051">
    <property type="entry name" value="4-carb_acid_sugar_kinase_N_sf"/>
</dbReference>
<keyword evidence="3" id="KW-0547">Nucleotide-binding</keyword>
<evidence type="ECO:0000256" key="6">
    <source>
        <dbReference type="ARBA" id="ARBA00023277"/>
    </source>
</evidence>
<dbReference type="Gene3D" id="3.40.50.10840">
    <property type="entry name" value="Putative sugar-binding, N-terminal domain"/>
    <property type="match status" value="1"/>
</dbReference>
<keyword evidence="10" id="KW-1185">Reference proteome</keyword>
<evidence type="ECO:0000313" key="10">
    <source>
        <dbReference type="Proteomes" id="UP000749311"/>
    </source>
</evidence>
<gene>
    <name evidence="9" type="ORF">FB473_003097</name>
</gene>